<dbReference type="Ensembl" id="ENSSDAT00000012091.1">
    <property type="protein sequence ID" value="ENSSDAP00000010665.1"/>
    <property type="gene ID" value="ENSSDAG00000009648.1"/>
</dbReference>
<protein>
    <submittedName>
        <fullName evidence="2">Uncharacterized protein</fullName>
    </submittedName>
</protein>
<sequence>MKTNIVNTWHSFVNIPNVIVPDIEKEIRRMENGACSSLSDNDDIASISEESENEDSSFKNNSCRMGEPSQRERYLPGAMVLFNVNNSSNKEQ</sequence>
<dbReference type="Proteomes" id="UP000694422">
    <property type="component" value="Unplaced"/>
</dbReference>
<keyword evidence="3" id="KW-1185">Reference proteome</keyword>
<feature type="region of interest" description="Disordered" evidence="1">
    <location>
        <begin position="34"/>
        <end position="71"/>
    </location>
</feature>
<evidence type="ECO:0000313" key="2">
    <source>
        <dbReference type="Ensembl" id="ENSSDAP00000010665.1"/>
    </source>
</evidence>
<proteinExistence type="predicted"/>
<evidence type="ECO:0000313" key="3">
    <source>
        <dbReference type="Proteomes" id="UP000694422"/>
    </source>
</evidence>
<name>A0A8C9PQG3_SPEDA</name>
<accession>A0A8C9PQG3</accession>
<evidence type="ECO:0000256" key="1">
    <source>
        <dbReference type="SAM" id="MobiDB-lite"/>
    </source>
</evidence>
<reference evidence="2" key="1">
    <citation type="submission" date="2025-08" db="UniProtKB">
        <authorList>
            <consortium name="Ensembl"/>
        </authorList>
    </citation>
    <scope>IDENTIFICATION</scope>
</reference>
<dbReference type="AlphaFoldDB" id="A0A8C9PQG3"/>
<organism evidence="2 3">
    <name type="scientific">Spermophilus dauricus</name>
    <name type="common">Daurian ground squirrel</name>
    <dbReference type="NCBI Taxonomy" id="99837"/>
    <lineage>
        <taxon>Eukaryota</taxon>
        <taxon>Metazoa</taxon>
        <taxon>Chordata</taxon>
        <taxon>Craniata</taxon>
        <taxon>Vertebrata</taxon>
        <taxon>Euteleostomi</taxon>
        <taxon>Mammalia</taxon>
        <taxon>Eutheria</taxon>
        <taxon>Euarchontoglires</taxon>
        <taxon>Glires</taxon>
        <taxon>Rodentia</taxon>
        <taxon>Sciuromorpha</taxon>
        <taxon>Sciuridae</taxon>
        <taxon>Xerinae</taxon>
        <taxon>Marmotini</taxon>
        <taxon>Spermophilus</taxon>
    </lineage>
</organism>
<reference evidence="2" key="2">
    <citation type="submission" date="2025-09" db="UniProtKB">
        <authorList>
            <consortium name="Ensembl"/>
        </authorList>
    </citation>
    <scope>IDENTIFICATION</scope>
</reference>